<dbReference type="AlphaFoldDB" id="A0A934QCN6"/>
<gene>
    <name evidence="5" type="ORF">JD292_08095</name>
</gene>
<accession>A0A934QCN6</accession>
<dbReference type="PANTHER" id="PTHR30154:SF34">
    <property type="entry name" value="TRANSCRIPTIONAL REGULATOR AZLB"/>
    <property type="match status" value="1"/>
</dbReference>
<comment type="caution">
    <text evidence="5">The sequence shown here is derived from an EMBL/GenBank/DDBJ whole genome shotgun (WGS) entry which is preliminary data.</text>
</comment>
<reference evidence="5" key="1">
    <citation type="submission" date="2020-12" db="EMBL/GenBank/DDBJ databases">
        <title>Leucobacter sp. CAS2, isolated from Chromium sludge.</title>
        <authorList>
            <person name="Xu Z."/>
        </authorList>
    </citation>
    <scope>NUCLEOTIDE SEQUENCE</scope>
    <source>
        <strain evidence="5">CSA2</strain>
    </source>
</reference>
<dbReference type="Pfam" id="PF01037">
    <property type="entry name" value="AsnC_trans_reg"/>
    <property type="match status" value="1"/>
</dbReference>
<dbReference type="InterPro" id="IPR011008">
    <property type="entry name" value="Dimeric_a/b-barrel"/>
</dbReference>
<dbReference type="GO" id="GO:0005829">
    <property type="term" value="C:cytosol"/>
    <property type="evidence" value="ECO:0007669"/>
    <property type="project" value="TreeGrafter"/>
</dbReference>
<dbReference type="CDD" id="cd00090">
    <property type="entry name" value="HTH_ARSR"/>
    <property type="match status" value="1"/>
</dbReference>
<evidence type="ECO:0000256" key="1">
    <source>
        <dbReference type="ARBA" id="ARBA00023015"/>
    </source>
</evidence>
<organism evidence="5 6">
    <name type="scientific">Leucobacter edaphi</name>
    <dbReference type="NCBI Taxonomy" id="2796472"/>
    <lineage>
        <taxon>Bacteria</taxon>
        <taxon>Bacillati</taxon>
        <taxon>Actinomycetota</taxon>
        <taxon>Actinomycetes</taxon>
        <taxon>Micrococcales</taxon>
        <taxon>Microbacteriaceae</taxon>
        <taxon>Leucobacter</taxon>
    </lineage>
</organism>
<dbReference type="Gene3D" id="3.30.70.920">
    <property type="match status" value="1"/>
</dbReference>
<evidence type="ECO:0000313" key="6">
    <source>
        <dbReference type="Proteomes" id="UP000618733"/>
    </source>
</evidence>
<dbReference type="InterPro" id="IPR000485">
    <property type="entry name" value="AsnC-type_HTH_dom"/>
</dbReference>
<dbReference type="SMART" id="SM00344">
    <property type="entry name" value="HTH_ASNC"/>
    <property type="match status" value="1"/>
</dbReference>
<feature type="domain" description="HTH asnC-type" evidence="4">
    <location>
        <begin position="11"/>
        <end position="72"/>
    </location>
</feature>
<keyword evidence="2" id="KW-0238">DNA-binding</keyword>
<evidence type="ECO:0000256" key="3">
    <source>
        <dbReference type="ARBA" id="ARBA00023163"/>
    </source>
</evidence>
<dbReference type="InterPro" id="IPR036388">
    <property type="entry name" value="WH-like_DNA-bd_sf"/>
</dbReference>
<dbReference type="InterPro" id="IPR036390">
    <property type="entry name" value="WH_DNA-bd_sf"/>
</dbReference>
<dbReference type="InterPro" id="IPR019888">
    <property type="entry name" value="Tscrpt_reg_AsnC-like"/>
</dbReference>
<dbReference type="PRINTS" id="PR00033">
    <property type="entry name" value="HTHASNC"/>
</dbReference>
<dbReference type="RefSeq" id="WP_200132224.1">
    <property type="nucleotide sequence ID" value="NZ_JAEHOI010000006.1"/>
</dbReference>
<dbReference type="PANTHER" id="PTHR30154">
    <property type="entry name" value="LEUCINE-RESPONSIVE REGULATORY PROTEIN"/>
    <property type="match status" value="1"/>
</dbReference>
<dbReference type="GO" id="GO:0043565">
    <property type="term" value="F:sequence-specific DNA binding"/>
    <property type="evidence" value="ECO:0007669"/>
    <property type="project" value="InterPro"/>
</dbReference>
<name>A0A934QCN6_9MICO</name>
<dbReference type="Proteomes" id="UP000618733">
    <property type="component" value="Unassembled WGS sequence"/>
</dbReference>
<proteinExistence type="predicted"/>
<protein>
    <submittedName>
        <fullName evidence="5">Lrp/AsnC family transcriptional regulator</fullName>
    </submittedName>
</protein>
<keyword evidence="3" id="KW-0804">Transcription</keyword>
<dbReference type="SUPFAM" id="SSF46785">
    <property type="entry name" value="Winged helix' DNA-binding domain"/>
    <property type="match status" value="1"/>
</dbReference>
<dbReference type="EMBL" id="JAEHOI010000006">
    <property type="protein sequence ID" value="MBK0422033.1"/>
    <property type="molecule type" value="Genomic_DNA"/>
</dbReference>
<dbReference type="InterPro" id="IPR011991">
    <property type="entry name" value="ArsR-like_HTH"/>
</dbReference>
<sequence length="174" mass="19101">MPQQTPDGRPLDAIDEKIVWELRREARISNNELAARVNVAPSTALTRLRALRESGVIASTHAQYDMTALGLDLHAIVFIRLKPGAQHSGRDYAERAVKFINVVNVFLMGGSYDLLVHVACTSSSQLQNLVAEKIAADPAVASAQAHIVFEHLIAAQHMDHVDGFPVMRGEREQS</sequence>
<dbReference type="SUPFAM" id="SSF54909">
    <property type="entry name" value="Dimeric alpha+beta barrel"/>
    <property type="match status" value="1"/>
</dbReference>
<keyword evidence="1" id="KW-0805">Transcription regulation</keyword>
<dbReference type="InterPro" id="IPR019887">
    <property type="entry name" value="Tscrpt_reg_AsnC/Lrp_C"/>
</dbReference>
<dbReference type="PROSITE" id="PS50956">
    <property type="entry name" value="HTH_ASNC_2"/>
    <property type="match status" value="1"/>
</dbReference>
<evidence type="ECO:0000313" key="5">
    <source>
        <dbReference type="EMBL" id="MBK0422033.1"/>
    </source>
</evidence>
<dbReference type="GO" id="GO:0043200">
    <property type="term" value="P:response to amino acid"/>
    <property type="evidence" value="ECO:0007669"/>
    <property type="project" value="TreeGrafter"/>
</dbReference>
<dbReference type="Gene3D" id="1.10.10.10">
    <property type="entry name" value="Winged helix-like DNA-binding domain superfamily/Winged helix DNA-binding domain"/>
    <property type="match status" value="1"/>
</dbReference>
<dbReference type="Pfam" id="PF13412">
    <property type="entry name" value="HTH_24"/>
    <property type="match status" value="1"/>
</dbReference>
<evidence type="ECO:0000259" key="4">
    <source>
        <dbReference type="PROSITE" id="PS50956"/>
    </source>
</evidence>
<evidence type="ECO:0000256" key="2">
    <source>
        <dbReference type="ARBA" id="ARBA00023125"/>
    </source>
</evidence>
<keyword evidence="6" id="KW-1185">Reference proteome</keyword>